<evidence type="ECO:0008006" key="4">
    <source>
        <dbReference type="Google" id="ProtNLM"/>
    </source>
</evidence>
<proteinExistence type="predicted"/>
<dbReference type="OrthoDB" id="9804993at2"/>
<feature type="region of interest" description="Disordered" evidence="1">
    <location>
        <begin position="195"/>
        <end position="214"/>
    </location>
</feature>
<dbReference type="EMBL" id="FXAY01000005">
    <property type="protein sequence ID" value="SMG43445.1"/>
    <property type="molecule type" value="Genomic_DNA"/>
</dbReference>
<dbReference type="InterPro" id="IPR029058">
    <property type="entry name" value="AB_hydrolase_fold"/>
</dbReference>
<dbReference type="GO" id="GO:0016787">
    <property type="term" value="F:hydrolase activity"/>
    <property type="evidence" value="ECO:0007669"/>
    <property type="project" value="InterPro"/>
</dbReference>
<sequence>MSESRTAFLILHGWQNERPPEHWQHRTALALRERGTLVEYPQLPSPHSPRVDAWSASILDALGRLHDSGRVDDVVVIAHSLSTLLWLGARPHSPLDVSRVLLVAPPSRHVVAGFDEIAAFAALPLTLSPHDVGHTTLIASDDDPFAPDGAKAEFGVPLKIPTTILSGQGHFTVDSGYGEWPSLLEWCVDPSTSIRSGAPPTATETGIVGMPSER</sequence>
<protein>
    <recommendedName>
        <fullName evidence="4">Alpha/beta hydrolase family protein</fullName>
    </recommendedName>
</protein>
<evidence type="ECO:0000313" key="2">
    <source>
        <dbReference type="EMBL" id="SMG43445.1"/>
    </source>
</evidence>
<evidence type="ECO:0000313" key="3">
    <source>
        <dbReference type="Proteomes" id="UP000193244"/>
    </source>
</evidence>
<name>A0A1X7KQP0_9MICO</name>
<reference evidence="3" key="1">
    <citation type="submission" date="2017-04" db="EMBL/GenBank/DDBJ databases">
        <authorList>
            <person name="Varghese N."/>
            <person name="Submissions S."/>
        </authorList>
    </citation>
    <scope>NUCLEOTIDE SEQUENCE [LARGE SCALE GENOMIC DNA]</scope>
    <source>
        <strain evidence="3">VKM Ac-2510</strain>
    </source>
</reference>
<dbReference type="AlphaFoldDB" id="A0A1X7KQP0"/>
<accession>A0A1X7KQP0</accession>
<dbReference type="RefSeq" id="WP_085487024.1">
    <property type="nucleotide sequence ID" value="NZ_FXAY01000005.1"/>
</dbReference>
<evidence type="ECO:0000256" key="1">
    <source>
        <dbReference type="SAM" id="MobiDB-lite"/>
    </source>
</evidence>
<dbReference type="SUPFAM" id="SSF53474">
    <property type="entry name" value="alpha/beta-Hydrolases"/>
    <property type="match status" value="1"/>
</dbReference>
<dbReference type="STRING" id="150121.SAMN06296010_2779"/>
<gene>
    <name evidence="2" type="ORF">SAMN06296010_2779</name>
</gene>
<dbReference type="Proteomes" id="UP000193244">
    <property type="component" value="Unassembled WGS sequence"/>
</dbReference>
<dbReference type="InterPro" id="IPR010662">
    <property type="entry name" value="RBBP9/YdeN"/>
</dbReference>
<dbReference type="Gene3D" id="3.40.50.1820">
    <property type="entry name" value="alpha/beta hydrolase"/>
    <property type="match status" value="1"/>
</dbReference>
<organism evidence="2 3">
    <name type="scientific">Agreia pratensis</name>
    <dbReference type="NCBI Taxonomy" id="150121"/>
    <lineage>
        <taxon>Bacteria</taxon>
        <taxon>Bacillati</taxon>
        <taxon>Actinomycetota</taxon>
        <taxon>Actinomycetes</taxon>
        <taxon>Micrococcales</taxon>
        <taxon>Microbacteriaceae</taxon>
        <taxon>Agreia</taxon>
    </lineage>
</organism>
<dbReference type="Pfam" id="PF06821">
    <property type="entry name" value="Ser_hydrolase"/>
    <property type="match status" value="1"/>
</dbReference>
<keyword evidence="3" id="KW-1185">Reference proteome</keyword>